<dbReference type="RefSeq" id="WP_242775880.1">
    <property type="nucleotide sequence ID" value="NZ_JALDAY010000016.1"/>
</dbReference>
<dbReference type="EMBL" id="JALDAY010000016">
    <property type="protein sequence ID" value="MCI3277896.1"/>
    <property type="molecule type" value="Genomic_DNA"/>
</dbReference>
<sequence>MTTQARYGSTGRLWVGRLVGAGLLLAAAVVAAVTVPELRSELAGEGTDGTLTVSSCEAHTKTHYGTHRRTTELKFSCTGTWTAEKGGATYEDVTVDTSSRFESGSKIPVIRVDDTFEQPQDRDPGNDAAILAFCLSLAALGVFCLLTGFGARGGPALSTSWQNLPARNITGPLLGGVFAVGALAALVCALAL</sequence>
<keyword evidence="1" id="KW-0812">Transmembrane</keyword>
<feature type="transmembrane region" description="Helical" evidence="1">
    <location>
        <begin position="128"/>
        <end position="149"/>
    </location>
</feature>
<reference evidence="2" key="1">
    <citation type="submission" date="2022-03" db="EMBL/GenBank/DDBJ databases">
        <title>Streptomyces 7R015 and 7R016 isolated from Barleria lupulina in Thailand.</title>
        <authorList>
            <person name="Kanchanasin P."/>
            <person name="Phongsopitanun W."/>
            <person name="Tanasupawat S."/>
        </authorList>
    </citation>
    <scope>NUCLEOTIDE SEQUENCE</scope>
    <source>
        <strain evidence="2">7R015</strain>
    </source>
</reference>
<feature type="transmembrane region" description="Helical" evidence="1">
    <location>
        <begin position="169"/>
        <end position="191"/>
    </location>
</feature>
<evidence type="ECO:0000313" key="2">
    <source>
        <dbReference type="EMBL" id="MCI3277896.1"/>
    </source>
</evidence>
<accession>A0ABS9YKV7</accession>
<evidence type="ECO:0008006" key="4">
    <source>
        <dbReference type="Google" id="ProtNLM"/>
    </source>
</evidence>
<keyword evidence="1" id="KW-0472">Membrane</keyword>
<proteinExistence type="predicted"/>
<comment type="caution">
    <text evidence="2">The sequence shown here is derived from an EMBL/GenBank/DDBJ whole genome shotgun (WGS) entry which is preliminary data.</text>
</comment>
<organism evidence="2 3">
    <name type="scientific">Streptomyces cylindrosporus</name>
    <dbReference type="NCBI Taxonomy" id="2927583"/>
    <lineage>
        <taxon>Bacteria</taxon>
        <taxon>Bacillati</taxon>
        <taxon>Actinomycetota</taxon>
        <taxon>Actinomycetes</taxon>
        <taxon>Kitasatosporales</taxon>
        <taxon>Streptomycetaceae</taxon>
        <taxon>Streptomyces</taxon>
    </lineage>
</organism>
<keyword evidence="3" id="KW-1185">Reference proteome</keyword>
<feature type="transmembrane region" description="Helical" evidence="1">
    <location>
        <begin position="14"/>
        <end position="35"/>
    </location>
</feature>
<gene>
    <name evidence="2" type="ORF">MQP27_43200</name>
</gene>
<protein>
    <recommendedName>
        <fullName evidence="4">DUF3592 domain-containing protein</fullName>
    </recommendedName>
</protein>
<keyword evidence="1" id="KW-1133">Transmembrane helix</keyword>
<dbReference type="Proteomes" id="UP001165269">
    <property type="component" value="Unassembled WGS sequence"/>
</dbReference>
<name>A0ABS9YKV7_9ACTN</name>
<evidence type="ECO:0000313" key="3">
    <source>
        <dbReference type="Proteomes" id="UP001165269"/>
    </source>
</evidence>
<evidence type="ECO:0000256" key="1">
    <source>
        <dbReference type="SAM" id="Phobius"/>
    </source>
</evidence>